<dbReference type="GO" id="GO:0006607">
    <property type="term" value="P:NLS-bearing protein import into nucleus"/>
    <property type="evidence" value="ECO:0007669"/>
    <property type="project" value="TreeGrafter"/>
</dbReference>
<name>A0AAV3NWM9_LITER</name>
<evidence type="ECO:0000256" key="7">
    <source>
        <dbReference type="ARBA" id="ARBA00023132"/>
    </source>
</evidence>
<feature type="compositionally biased region" description="Polar residues" evidence="10">
    <location>
        <begin position="1"/>
        <end position="13"/>
    </location>
</feature>
<comment type="similarity">
    <text evidence="2 9">Belongs to the Nup35 family.</text>
</comment>
<evidence type="ECO:0000256" key="6">
    <source>
        <dbReference type="ARBA" id="ARBA00023010"/>
    </source>
</evidence>
<evidence type="ECO:0000256" key="4">
    <source>
        <dbReference type="ARBA" id="ARBA00022816"/>
    </source>
</evidence>
<evidence type="ECO:0000313" key="12">
    <source>
        <dbReference type="EMBL" id="GAA0142107.1"/>
    </source>
</evidence>
<dbReference type="GO" id="GO:0044613">
    <property type="term" value="C:nuclear pore central transport channel"/>
    <property type="evidence" value="ECO:0007669"/>
    <property type="project" value="TreeGrafter"/>
</dbReference>
<evidence type="ECO:0000256" key="8">
    <source>
        <dbReference type="ARBA" id="ARBA00023242"/>
    </source>
</evidence>
<dbReference type="PROSITE" id="PS51472">
    <property type="entry name" value="RRM_NUP35"/>
    <property type="match status" value="1"/>
</dbReference>
<dbReference type="CDD" id="cd12441">
    <property type="entry name" value="RRM_Nup53_like"/>
    <property type="match status" value="1"/>
</dbReference>
<dbReference type="Pfam" id="PF05172">
    <property type="entry name" value="RRM_Nup35"/>
    <property type="match status" value="1"/>
</dbReference>
<dbReference type="GO" id="GO:0044615">
    <property type="term" value="C:nuclear pore nuclear basket"/>
    <property type="evidence" value="ECO:0007669"/>
    <property type="project" value="TreeGrafter"/>
</dbReference>
<dbReference type="InterPro" id="IPR007846">
    <property type="entry name" value="RRM_NUP35_dom"/>
</dbReference>
<organism evidence="12 13">
    <name type="scientific">Lithospermum erythrorhizon</name>
    <name type="common">Purple gromwell</name>
    <name type="synonym">Lithospermum officinale var. erythrorhizon</name>
    <dbReference type="NCBI Taxonomy" id="34254"/>
    <lineage>
        <taxon>Eukaryota</taxon>
        <taxon>Viridiplantae</taxon>
        <taxon>Streptophyta</taxon>
        <taxon>Embryophyta</taxon>
        <taxon>Tracheophyta</taxon>
        <taxon>Spermatophyta</taxon>
        <taxon>Magnoliopsida</taxon>
        <taxon>eudicotyledons</taxon>
        <taxon>Gunneridae</taxon>
        <taxon>Pentapetalae</taxon>
        <taxon>asterids</taxon>
        <taxon>lamiids</taxon>
        <taxon>Boraginales</taxon>
        <taxon>Boraginaceae</taxon>
        <taxon>Boraginoideae</taxon>
        <taxon>Lithospermeae</taxon>
        <taxon>Lithospermum</taxon>
    </lineage>
</organism>
<keyword evidence="13" id="KW-1185">Reference proteome</keyword>
<dbReference type="PANTHER" id="PTHR21527:SF6">
    <property type="entry name" value="NUCLEOPORIN NUP35"/>
    <property type="match status" value="1"/>
</dbReference>
<evidence type="ECO:0000259" key="11">
    <source>
        <dbReference type="PROSITE" id="PS51472"/>
    </source>
</evidence>
<dbReference type="GO" id="GO:0005543">
    <property type="term" value="F:phospholipid binding"/>
    <property type="evidence" value="ECO:0007669"/>
    <property type="project" value="TreeGrafter"/>
</dbReference>
<keyword evidence="4 9" id="KW-0509">mRNA transport</keyword>
<evidence type="ECO:0000256" key="3">
    <source>
        <dbReference type="ARBA" id="ARBA00022448"/>
    </source>
</evidence>
<sequence>MSSTPKPSRQSLFFQDLATPISSRRSGGGGKFSTPGQAAAVSALWRENFSNSDLPPPPAFTLEDRSDFSPEFGGAMEYSTSPQLASATPFNNGGKEASTPPKNKSEAPGSSFSLMGMQEKQQSPHTPVGTSGWWSASKSGGSAEEVDKGKGSPVEGVVHPGALITLPPPREVARPEMKRSSVSPVGNLDEEEWVTVYGFSPAETNMVLREFEKCGVILKHVPGPREANWMHILYQNRFDAQKALSKNGSQLNGVLIIGVKPVDPMQRQALNEKLNHQGFMPLPPFSSRSLESNSFKASPHSSHLQNGSSNTRAGGTVATPTKSYMSKIVDLMFGV</sequence>
<feature type="compositionally biased region" description="Polar residues" evidence="10">
    <location>
        <begin position="78"/>
        <end position="91"/>
    </location>
</feature>
<gene>
    <name evidence="12" type="ORF">LIER_03081</name>
</gene>
<dbReference type="InterPro" id="IPR035979">
    <property type="entry name" value="RBD_domain_sf"/>
</dbReference>
<dbReference type="AlphaFoldDB" id="A0AAV3NWM9"/>
<dbReference type="Proteomes" id="UP001454036">
    <property type="component" value="Unassembled WGS sequence"/>
</dbReference>
<keyword evidence="8 9" id="KW-0539">Nucleus</keyword>
<evidence type="ECO:0000256" key="5">
    <source>
        <dbReference type="ARBA" id="ARBA00022927"/>
    </source>
</evidence>
<evidence type="ECO:0000256" key="9">
    <source>
        <dbReference type="PIRNR" id="PIRNR038119"/>
    </source>
</evidence>
<dbReference type="PIRSF" id="PIRSF038119">
    <property type="entry name" value="Nucleoporin_NUP53"/>
    <property type="match status" value="1"/>
</dbReference>
<proteinExistence type="inferred from homology"/>
<feature type="region of interest" description="Disordered" evidence="10">
    <location>
        <begin position="1"/>
        <end position="183"/>
    </location>
</feature>
<keyword evidence="5 9" id="KW-0653">Protein transport</keyword>
<dbReference type="FunFam" id="3.30.70.330:FF:000095">
    <property type="entry name" value="Putative Nucleoporin NUP53"/>
    <property type="match status" value="1"/>
</dbReference>
<dbReference type="GO" id="GO:0017056">
    <property type="term" value="F:structural constituent of nuclear pore"/>
    <property type="evidence" value="ECO:0007669"/>
    <property type="project" value="InterPro"/>
</dbReference>
<dbReference type="Gene3D" id="3.30.70.330">
    <property type="match status" value="1"/>
</dbReference>
<keyword evidence="3 9" id="KW-0813">Transport</keyword>
<comment type="caution">
    <text evidence="12">The sequence shown here is derived from an EMBL/GenBank/DDBJ whole genome shotgun (WGS) entry which is preliminary data.</text>
</comment>
<protein>
    <recommendedName>
        <fullName evidence="9">Nuclear pore complex protein NUP35</fullName>
    </recommendedName>
    <alternativeName>
        <fullName evidence="9">Nucleoporin 35</fullName>
    </alternativeName>
</protein>
<dbReference type="GO" id="GO:0003676">
    <property type="term" value="F:nucleic acid binding"/>
    <property type="evidence" value="ECO:0007669"/>
    <property type="project" value="InterPro"/>
</dbReference>
<dbReference type="GO" id="GO:0006999">
    <property type="term" value="P:nuclear pore organization"/>
    <property type="evidence" value="ECO:0007669"/>
    <property type="project" value="TreeGrafter"/>
</dbReference>
<reference evidence="12 13" key="1">
    <citation type="submission" date="2024-01" db="EMBL/GenBank/DDBJ databases">
        <title>The complete chloroplast genome sequence of Lithospermum erythrorhizon: insights into the phylogenetic relationship among Boraginaceae species and the maternal lineages of purple gromwells.</title>
        <authorList>
            <person name="Okada T."/>
            <person name="Watanabe K."/>
        </authorList>
    </citation>
    <scope>NUCLEOTIDE SEQUENCE [LARGE SCALE GENOMIC DNA]</scope>
</reference>
<dbReference type="GO" id="GO:0051028">
    <property type="term" value="P:mRNA transport"/>
    <property type="evidence" value="ECO:0007669"/>
    <property type="project" value="UniProtKB-UniRule"/>
</dbReference>
<dbReference type="SUPFAM" id="SSF54928">
    <property type="entry name" value="RNA-binding domain, RBD"/>
    <property type="match status" value="1"/>
</dbReference>
<comment type="subcellular location">
    <subcellularLocation>
        <location evidence="1 9">Nucleus</location>
        <location evidence="1 9">Nuclear pore complex</location>
    </subcellularLocation>
</comment>
<feature type="region of interest" description="Disordered" evidence="10">
    <location>
        <begin position="290"/>
        <end position="318"/>
    </location>
</feature>
<feature type="compositionally biased region" description="Polar residues" evidence="10">
    <location>
        <begin position="108"/>
        <end position="125"/>
    </location>
</feature>
<evidence type="ECO:0000256" key="10">
    <source>
        <dbReference type="SAM" id="MobiDB-lite"/>
    </source>
</evidence>
<keyword evidence="7 9" id="KW-0906">Nuclear pore complex</keyword>
<dbReference type="InterPro" id="IPR012677">
    <property type="entry name" value="Nucleotide-bd_a/b_plait_sf"/>
</dbReference>
<accession>A0AAV3NWM9</accession>
<evidence type="ECO:0000313" key="13">
    <source>
        <dbReference type="Proteomes" id="UP001454036"/>
    </source>
</evidence>
<dbReference type="InterPro" id="IPR017389">
    <property type="entry name" value="Nucleoporin_NUP53"/>
</dbReference>
<dbReference type="EMBL" id="BAABME010000361">
    <property type="protein sequence ID" value="GAA0142107.1"/>
    <property type="molecule type" value="Genomic_DNA"/>
</dbReference>
<feature type="domain" description="RRM Nup35-type" evidence="11">
    <location>
        <begin position="188"/>
        <end position="269"/>
    </location>
</feature>
<keyword evidence="6 9" id="KW-0811">Translocation</keyword>
<evidence type="ECO:0000256" key="1">
    <source>
        <dbReference type="ARBA" id="ARBA00004567"/>
    </source>
</evidence>
<dbReference type="PANTHER" id="PTHR21527">
    <property type="entry name" value="NUCLEOPORIN NUP35"/>
    <property type="match status" value="1"/>
</dbReference>
<feature type="compositionally biased region" description="Low complexity" evidence="10">
    <location>
        <begin position="129"/>
        <end position="143"/>
    </location>
</feature>
<dbReference type="GO" id="GO:0031965">
    <property type="term" value="C:nuclear membrane"/>
    <property type="evidence" value="ECO:0007669"/>
    <property type="project" value="InterPro"/>
</dbReference>
<evidence type="ECO:0000256" key="2">
    <source>
        <dbReference type="ARBA" id="ARBA00009454"/>
    </source>
</evidence>